<feature type="region of interest" description="Disordered" evidence="3">
    <location>
        <begin position="905"/>
        <end position="992"/>
    </location>
</feature>
<dbReference type="Gene3D" id="1.25.40.180">
    <property type="match status" value="3"/>
</dbReference>
<feature type="domain" description="MIF4G" evidence="4">
    <location>
        <begin position="679"/>
        <end position="887"/>
    </location>
</feature>
<dbReference type="Pfam" id="PF02854">
    <property type="entry name" value="MIF4G"/>
    <property type="match status" value="2"/>
</dbReference>
<feature type="region of interest" description="Disordered" evidence="3">
    <location>
        <begin position="240"/>
        <end position="283"/>
    </location>
</feature>
<feature type="compositionally biased region" description="Basic and acidic residues" evidence="3">
    <location>
        <begin position="172"/>
        <end position="185"/>
    </location>
</feature>
<feature type="region of interest" description="Disordered" evidence="3">
    <location>
        <begin position="1097"/>
        <end position="1144"/>
    </location>
</feature>
<evidence type="ECO:0000259" key="4">
    <source>
        <dbReference type="SMART" id="SM00543"/>
    </source>
</evidence>
<dbReference type="FunFam" id="1.25.40.180:FF:000037">
    <property type="entry name" value="Nonsense-mediated mRNA decay factor (Upf2)"/>
    <property type="match status" value="1"/>
</dbReference>
<dbReference type="InterPro" id="IPR007193">
    <property type="entry name" value="Upf2/Nmd2_C"/>
</dbReference>
<dbReference type="PANTHER" id="PTHR12839">
    <property type="entry name" value="NONSENSE-MEDIATED MRNA DECAY PROTEIN 2 UP-FRAMESHIFT SUPPRESSOR 2"/>
    <property type="match status" value="1"/>
</dbReference>
<feature type="region of interest" description="Disordered" evidence="3">
    <location>
        <begin position="421"/>
        <end position="458"/>
    </location>
</feature>
<dbReference type="InterPro" id="IPR016024">
    <property type="entry name" value="ARM-type_fold"/>
</dbReference>
<dbReference type="EMBL" id="MU006564">
    <property type="protein sequence ID" value="KAF2750236.1"/>
    <property type="molecule type" value="Genomic_DNA"/>
</dbReference>
<dbReference type="InterPro" id="IPR039762">
    <property type="entry name" value="Nmd2/UPF2"/>
</dbReference>
<feature type="compositionally biased region" description="Acidic residues" evidence="3">
    <location>
        <begin position="920"/>
        <end position="961"/>
    </location>
</feature>
<feature type="region of interest" description="Disordered" evidence="3">
    <location>
        <begin position="1020"/>
        <end position="1069"/>
    </location>
</feature>
<accession>A0A6A6VK96</accession>
<dbReference type="SUPFAM" id="SSF48371">
    <property type="entry name" value="ARM repeat"/>
    <property type="match status" value="2"/>
</dbReference>
<dbReference type="Proteomes" id="UP000799440">
    <property type="component" value="Unassembled WGS sequence"/>
</dbReference>
<feature type="region of interest" description="Disordered" evidence="3">
    <location>
        <begin position="172"/>
        <end position="202"/>
    </location>
</feature>
<dbReference type="Pfam" id="PF04050">
    <property type="entry name" value="Upf2"/>
    <property type="match status" value="1"/>
</dbReference>
<evidence type="ECO:0000313" key="6">
    <source>
        <dbReference type="Proteomes" id="UP000799440"/>
    </source>
</evidence>
<keyword evidence="6" id="KW-1185">Reference proteome</keyword>
<feature type="compositionally biased region" description="Polar residues" evidence="3">
    <location>
        <begin position="1059"/>
        <end position="1069"/>
    </location>
</feature>
<dbReference type="SMART" id="SM00543">
    <property type="entry name" value="MIF4G"/>
    <property type="match status" value="2"/>
</dbReference>
<evidence type="ECO:0000256" key="3">
    <source>
        <dbReference type="SAM" id="MobiDB-lite"/>
    </source>
</evidence>
<organism evidence="5 6">
    <name type="scientific">Sporormia fimetaria CBS 119925</name>
    <dbReference type="NCBI Taxonomy" id="1340428"/>
    <lineage>
        <taxon>Eukaryota</taxon>
        <taxon>Fungi</taxon>
        <taxon>Dikarya</taxon>
        <taxon>Ascomycota</taxon>
        <taxon>Pezizomycotina</taxon>
        <taxon>Dothideomycetes</taxon>
        <taxon>Pleosporomycetidae</taxon>
        <taxon>Pleosporales</taxon>
        <taxon>Sporormiaceae</taxon>
        <taxon>Sporormia</taxon>
    </lineage>
</organism>
<feature type="compositionally biased region" description="Basic and acidic residues" evidence="3">
    <location>
        <begin position="421"/>
        <end position="447"/>
    </location>
</feature>
<dbReference type="FunFam" id="1.25.40.180:FF:000052">
    <property type="entry name" value="Nonsense-mediated mRNA decay factor"/>
    <property type="match status" value="1"/>
</dbReference>
<feature type="domain" description="MIF4G" evidence="4">
    <location>
        <begin position="474"/>
        <end position="664"/>
    </location>
</feature>
<evidence type="ECO:0000313" key="5">
    <source>
        <dbReference type="EMBL" id="KAF2750236.1"/>
    </source>
</evidence>
<dbReference type="AlphaFoldDB" id="A0A6A6VK96"/>
<reference evidence="5" key="1">
    <citation type="journal article" date="2020" name="Stud. Mycol.">
        <title>101 Dothideomycetes genomes: a test case for predicting lifestyles and emergence of pathogens.</title>
        <authorList>
            <person name="Haridas S."/>
            <person name="Albert R."/>
            <person name="Binder M."/>
            <person name="Bloem J."/>
            <person name="Labutti K."/>
            <person name="Salamov A."/>
            <person name="Andreopoulos B."/>
            <person name="Baker S."/>
            <person name="Barry K."/>
            <person name="Bills G."/>
            <person name="Bluhm B."/>
            <person name="Cannon C."/>
            <person name="Castanera R."/>
            <person name="Culley D."/>
            <person name="Daum C."/>
            <person name="Ezra D."/>
            <person name="Gonzalez J."/>
            <person name="Henrissat B."/>
            <person name="Kuo A."/>
            <person name="Liang C."/>
            <person name="Lipzen A."/>
            <person name="Lutzoni F."/>
            <person name="Magnuson J."/>
            <person name="Mondo S."/>
            <person name="Nolan M."/>
            <person name="Ohm R."/>
            <person name="Pangilinan J."/>
            <person name="Park H.-J."/>
            <person name="Ramirez L."/>
            <person name="Alfaro M."/>
            <person name="Sun H."/>
            <person name="Tritt A."/>
            <person name="Yoshinaga Y."/>
            <person name="Zwiers L.-H."/>
            <person name="Turgeon B."/>
            <person name="Goodwin S."/>
            <person name="Spatafora J."/>
            <person name="Crous P."/>
            <person name="Grigoriev I."/>
        </authorList>
    </citation>
    <scope>NUCLEOTIDE SEQUENCE</scope>
    <source>
        <strain evidence="5">CBS 119925</strain>
    </source>
</reference>
<evidence type="ECO:0000256" key="2">
    <source>
        <dbReference type="ARBA" id="ARBA00022490"/>
    </source>
</evidence>
<evidence type="ECO:0000256" key="1">
    <source>
        <dbReference type="ARBA" id="ARBA00004496"/>
    </source>
</evidence>
<protein>
    <submittedName>
        <fullName evidence="5">ARM repeat-containing protein</fullName>
    </submittedName>
</protein>
<proteinExistence type="predicted"/>
<dbReference type="InterPro" id="IPR003890">
    <property type="entry name" value="MIF4G-like_typ-3"/>
</dbReference>
<dbReference type="PANTHER" id="PTHR12839:SF7">
    <property type="entry name" value="REGULATOR OF NONSENSE TRANSCRIPTS 2"/>
    <property type="match status" value="1"/>
</dbReference>
<dbReference type="GO" id="GO:0000184">
    <property type="term" value="P:nuclear-transcribed mRNA catabolic process, nonsense-mediated decay"/>
    <property type="evidence" value="ECO:0007669"/>
    <property type="project" value="InterPro"/>
</dbReference>
<comment type="subcellular location">
    <subcellularLocation>
        <location evidence="1">Cytoplasm</location>
    </subcellularLocation>
</comment>
<dbReference type="GO" id="GO:0005737">
    <property type="term" value="C:cytoplasm"/>
    <property type="evidence" value="ECO:0007669"/>
    <property type="project" value="UniProtKB-SubCell"/>
</dbReference>
<gene>
    <name evidence="5" type="ORF">M011DRAFT_465009</name>
</gene>
<dbReference type="GO" id="GO:0003723">
    <property type="term" value="F:RNA binding"/>
    <property type="evidence" value="ECO:0007669"/>
    <property type="project" value="InterPro"/>
</dbReference>
<keyword evidence="2" id="KW-0963">Cytoplasm</keyword>
<dbReference type="GO" id="GO:0035145">
    <property type="term" value="C:exon-exon junction complex"/>
    <property type="evidence" value="ECO:0007669"/>
    <property type="project" value="TreeGrafter"/>
</dbReference>
<name>A0A6A6VK96_9PLEO</name>
<dbReference type="Gene3D" id="4.10.80.160">
    <property type="match status" value="1"/>
</dbReference>
<sequence>MERQRKRELRELNARAWAGEQDVFPTQSSLDSSMKKNTAFIRRLRTGINTASQSQFIQEIRTVSLTKYLSEIISACYEGLCKLKSPAEIATGVEIISALHQRFGPAEFTGFLAWYIGRGLSTPDKSHLKLLAQDVRDKEEKDRLARQRILLRVATELWLVGVLRSLDDAVRPEEASKAKENHKLSEGPSRAKPPTNGDADAEPFPLEVLKDMLGHDREHINLPLVVIFVKAFAWDVLGANPPSSEGRKTVNEDGSTSVEKNDQPTNDEDEPPTEDPSLTSPELRQRFRNILSRYFEDVKAHLLRDQKHLVSQGRRNAEAYVKSGEVFEDRQANYDRQVKAQERLASNAQILADVLGLDMPDLKEKETSASTGDGSIGLVKAGDYLRGQTDGPGIWEDEDERRFYENLIDLKDRVPAILLEEPKKKKGDDEQVGKKAEPKEKESKDQGDSAAEAKPNDADDLSTAIANKSVGAQVDAILARLPELNTKDAVDSTATDFCLLNSKASRNRLIKALQDIPKGRSDLLPLYSRLVATLSKYMPDVAQGLVSYLDDEFRSLQRRKSKDFLGQVRTQNVRYLAELTKFGVVPEHVIFHCLKVSLDDFSRMNIEIICNLLENCGRYLLRNPETSPRMASFLETLQRKKAAQVLGQQERMLIENAIYYVNPPERAAIEQKERTPIDLFLRKLMYQDLNRRTLDKTVKQIRKMHWEEEDIVKLLHKIFTKPHKIKYSNIQFLSIILGSVHRYHQDFAISVIDDLLESITFGLELNDFKFNQRRIAEVKYLGELYIYRMVDSPLIFDTLYRILNYNYEGGYARPGAINPLDLPDDYFRIRLVCNLLETCGMYYDKGAAKKKLDFFLTYFQYYICLKDPLPMDIDFIIHDAYSLTRPDWKLITNLDEASQAFAESVKQNYQPSAMGKPVEQDEDDESASDDDADGPDDDEVAVPDADDDKSSGEDDEASGEDEPARRISDDEDEQIVVTLQEDERDPEADAEFDRELAKMMSESVESRKFERKPVFDVQLPMRRARDAAAAGPEENGESTAQPGPPNTMKFSLLSKRGNKPQTRSIDLPSDSTFAVSMRIKQQAEREEHERIKNLVLNYDLRDDDSSEGIEKTHNPYAQPRLDKAGSSRNTQRARKLQLKDVDWT</sequence>
<feature type="compositionally biased region" description="Acidic residues" evidence="3">
    <location>
        <begin position="969"/>
        <end position="990"/>
    </location>
</feature>
<dbReference type="OrthoDB" id="27832at2759"/>